<evidence type="ECO:0000256" key="5">
    <source>
        <dbReference type="ARBA" id="ARBA00022679"/>
    </source>
</evidence>
<dbReference type="InterPro" id="IPR039524">
    <property type="entry name" value="PIGO/GPI13"/>
</dbReference>
<sequence length="987" mass="107631">MGHRVLAVLLALHAAALYLFTTGFFLTRFEVSDLSSCQVTPSEANSNPTHLRGVHEDVRDPDDAATEGCWMPRRFRRVVFVVIDALRFDFAAAGPSTQRSAFYSDRLPVLNETLASEPEHALLLKFVADPPTMTMQRLKGLTTGSLPTFLDIKDNMAASSQIVEDNLLRQLRAQQRGVVFMGDDTWDALYAREFTRKFAFDSFNVKDLHSVDRGVTTHLFPELHKPDWDLLIAHFLGVDHVGHTHGPSSVFMAEKLDEMNGVLEKLLQELKDMPDGEDVLLAVLGDHGMSADGNHGGASDDETGAALFLYSKASLVATGGEVDDELREYAERILDSSREVPQVDLVPTLALLSGLPIPFGNLGSIIPSLFFVPPPTTQTSVGGEESSAVAAFQSLNRALRLNLDQVRRYLFRYSSESKLPERAYDHLEKLFVDIKNVEKQLEELHGSKPSSAYSKADIPLLLRLHEDLAKQQQNYLREALSLGRSIWTQFDLCSMGWGMALLTWSFIVGIAFTGGPANASSVSESWRYLGVVATMGGLLFICPASVNLPLLPAAPLSRALVGASCTGLAGLAWLLSIQRKITAQSTTGSSLMDIRSVLSSISAVGMVATVVVVLHALALLSNSYIVAEGSVMQFLSATTGFFLLGSAQCLGISRNAATVAALMFLCATRVSSALEPPNIIKASTTLGVTFAPLAATSILAVGSSLKVAQFTGRPLSLMGKCMLVSSVVSYCVCAIFWAASPIELPFWRLWLPRLVYLNFLGSLVCHLVRQVRRETSDGNLTSDHLLLMWLLVPAFMLVLGPTSPLSVLCLVLQCLSFAFIVTCRRSHAPAVFGSITPWVLLWASCSYQAFFTTGHANTFTSLQNAAGFVGFDIFNFYAAGALLGLNTFGCFALAVLALPWLVLSRHQSHFCGERLPLAFSVYFSLNALVSTPFVALQRRHLMVWAIFAPKFIFDGVVLLVTEFLLLLLLAPFPSHHGKNATNTHKLE</sequence>
<evidence type="ECO:0000256" key="3">
    <source>
        <dbReference type="ARBA" id="ARBA00008695"/>
    </source>
</evidence>
<feature type="transmembrane region" description="Helical" evidence="11">
    <location>
        <begin position="876"/>
        <end position="903"/>
    </location>
</feature>
<feature type="transmembrane region" description="Helical" evidence="11">
    <location>
        <begin position="656"/>
        <end position="674"/>
    </location>
</feature>
<evidence type="ECO:0000256" key="2">
    <source>
        <dbReference type="ARBA" id="ARBA00004687"/>
    </source>
</evidence>
<protein>
    <submittedName>
        <fullName evidence="12">Uncharacterized protein</fullName>
    </submittedName>
</protein>
<dbReference type="GO" id="GO:0005789">
    <property type="term" value="C:endoplasmic reticulum membrane"/>
    <property type="evidence" value="ECO:0007669"/>
    <property type="project" value="UniProtKB-SubCell"/>
</dbReference>
<keyword evidence="9 11" id="KW-0472">Membrane</keyword>
<evidence type="ECO:0000256" key="4">
    <source>
        <dbReference type="ARBA" id="ARBA00022502"/>
    </source>
</evidence>
<feature type="transmembrane region" description="Helical" evidence="11">
    <location>
        <begin position="835"/>
        <end position="856"/>
    </location>
</feature>
<comment type="subcellular location">
    <subcellularLocation>
        <location evidence="1">Endoplasmic reticulum membrane</location>
        <topology evidence="1">Multi-pass membrane protein</topology>
    </subcellularLocation>
</comment>
<feature type="transmembrane region" description="Helical" evidence="11">
    <location>
        <begin position="915"/>
        <end position="935"/>
    </location>
</feature>
<feature type="transmembrane region" description="Helical" evidence="11">
    <location>
        <begin position="624"/>
        <end position="644"/>
    </location>
</feature>
<evidence type="ECO:0000256" key="7">
    <source>
        <dbReference type="ARBA" id="ARBA00022824"/>
    </source>
</evidence>
<evidence type="ECO:0000256" key="11">
    <source>
        <dbReference type="SAM" id="Phobius"/>
    </source>
</evidence>
<feature type="transmembrane region" description="Helical" evidence="11">
    <location>
        <begin position="750"/>
        <end position="768"/>
    </location>
</feature>
<comment type="caution">
    <text evidence="12">The sequence shown here is derived from an EMBL/GenBank/DDBJ whole genome shotgun (WGS) entry which is preliminary data.</text>
</comment>
<dbReference type="GO" id="GO:0006506">
    <property type="term" value="P:GPI anchor biosynthetic process"/>
    <property type="evidence" value="ECO:0007669"/>
    <property type="project" value="UniProtKB-UniPathway"/>
</dbReference>
<evidence type="ECO:0000256" key="9">
    <source>
        <dbReference type="ARBA" id="ARBA00023136"/>
    </source>
</evidence>
<accession>A0A6G0SGN3</accession>
<feature type="transmembrane region" description="Helical" evidence="11">
    <location>
        <begin position="597"/>
        <end position="618"/>
    </location>
</feature>
<name>A0A6G0SGN3_9STRA</name>
<reference evidence="12 13" key="1">
    <citation type="submission" date="2018-09" db="EMBL/GenBank/DDBJ databases">
        <title>Genomic investigation of the strawberry pathogen Phytophthora fragariae indicates pathogenicity is determined by transcriptional variation in three key races.</title>
        <authorList>
            <person name="Adams T.M."/>
            <person name="Armitage A.D."/>
            <person name="Sobczyk M.K."/>
            <person name="Bates H.J."/>
            <person name="Dunwell J.M."/>
            <person name="Nellist C.F."/>
            <person name="Harrison R.J."/>
        </authorList>
    </citation>
    <scope>NUCLEOTIDE SEQUENCE [LARGE SCALE GENOMIC DNA]</scope>
    <source>
        <strain evidence="12 13">NOV-77</strain>
    </source>
</reference>
<dbReference type="EMBL" id="QXFY01000072">
    <property type="protein sequence ID" value="KAE9358659.1"/>
    <property type="molecule type" value="Genomic_DNA"/>
</dbReference>
<keyword evidence="10" id="KW-0325">Glycoprotein</keyword>
<keyword evidence="8 11" id="KW-1133">Transmembrane helix</keyword>
<feature type="transmembrane region" description="Helical" evidence="11">
    <location>
        <begin position="686"/>
        <end position="705"/>
    </location>
</feature>
<keyword evidence="5" id="KW-0808">Transferase</keyword>
<keyword evidence="4" id="KW-0337">GPI-anchor biosynthesis</keyword>
<feature type="transmembrane region" description="Helical" evidence="11">
    <location>
        <begin position="495"/>
        <end position="514"/>
    </location>
</feature>
<dbReference type="AlphaFoldDB" id="A0A6G0SGN3"/>
<feature type="transmembrane region" description="Helical" evidence="11">
    <location>
        <begin position="780"/>
        <end position="799"/>
    </location>
</feature>
<dbReference type="InterPro" id="IPR037675">
    <property type="entry name" value="PIG-O_N"/>
</dbReference>
<feature type="transmembrane region" description="Helical" evidence="11">
    <location>
        <begin position="805"/>
        <end position="823"/>
    </location>
</feature>
<evidence type="ECO:0000256" key="1">
    <source>
        <dbReference type="ARBA" id="ARBA00004477"/>
    </source>
</evidence>
<evidence type="ECO:0000256" key="8">
    <source>
        <dbReference type="ARBA" id="ARBA00022989"/>
    </source>
</evidence>
<dbReference type="Gene3D" id="3.40.720.10">
    <property type="entry name" value="Alkaline Phosphatase, subunit A"/>
    <property type="match status" value="1"/>
</dbReference>
<evidence type="ECO:0000313" key="13">
    <source>
        <dbReference type="Proteomes" id="UP000486351"/>
    </source>
</evidence>
<dbReference type="UniPathway" id="UPA00196"/>
<evidence type="ECO:0000256" key="6">
    <source>
        <dbReference type="ARBA" id="ARBA00022692"/>
    </source>
</evidence>
<organism evidence="12 13">
    <name type="scientific">Phytophthora fragariae</name>
    <dbReference type="NCBI Taxonomy" id="53985"/>
    <lineage>
        <taxon>Eukaryota</taxon>
        <taxon>Sar</taxon>
        <taxon>Stramenopiles</taxon>
        <taxon>Oomycota</taxon>
        <taxon>Peronosporomycetes</taxon>
        <taxon>Peronosporales</taxon>
        <taxon>Peronosporaceae</taxon>
        <taxon>Phytophthora</taxon>
    </lineage>
</organism>
<feature type="transmembrane region" description="Helical" evidence="11">
    <location>
        <begin position="558"/>
        <end position="576"/>
    </location>
</feature>
<evidence type="ECO:0000313" key="12">
    <source>
        <dbReference type="EMBL" id="KAE9358659.1"/>
    </source>
</evidence>
<keyword evidence="7" id="KW-0256">Endoplasmic reticulum</keyword>
<proteinExistence type="inferred from homology"/>
<feature type="transmembrane region" description="Helical" evidence="11">
    <location>
        <begin position="526"/>
        <end position="546"/>
    </location>
</feature>
<feature type="transmembrane region" description="Helical" evidence="11">
    <location>
        <begin position="717"/>
        <end position="738"/>
    </location>
</feature>
<dbReference type="PANTHER" id="PTHR23071">
    <property type="entry name" value="PHOSPHATIDYLINOSITOL GLYCAN"/>
    <property type="match status" value="1"/>
</dbReference>
<dbReference type="GO" id="GO:0051377">
    <property type="term" value="F:mannose-ethanolamine phosphotransferase activity"/>
    <property type="evidence" value="ECO:0007669"/>
    <property type="project" value="InterPro"/>
</dbReference>
<comment type="pathway">
    <text evidence="2">Glycolipid biosynthesis; glycosylphosphatidylinositol-anchor biosynthesis.</text>
</comment>
<feature type="transmembrane region" description="Helical" evidence="11">
    <location>
        <begin position="941"/>
        <end position="969"/>
    </location>
</feature>
<dbReference type="InterPro" id="IPR017850">
    <property type="entry name" value="Alkaline_phosphatase_core_sf"/>
</dbReference>
<dbReference type="Proteomes" id="UP000486351">
    <property type="component" value="Unassembled WGS sequence"/>
</dbReference>
<comment type="similarity">
    <text evidence="3">Belongs to the PIGG/PIGN/PIGO family. PIGO subfamily.</text>
</comment>
<evidence type="ECO:0000256" key="10">
    <source>
        <dbReference type="ARBA" id="ARBA00023180"/>
    </source>
</evidence>
<dbReference type="SUPFAM" id="SSF53649">
    <property type="entry name" value="Alkaline phosphatase-like"/>
    <property type="match status" value="1"/>
</dbReference>
<dbReference type="InterPro" id="IPR002591">
    <property type="entry name" value="Phosphodiest/P_Trfase"/>
</dbReference>
<dbReference type="PANTHER" id="PTHR23071:SF1">
    <property type="entry name" value="GPI ETHANOLAMINE PHOSPHATE TRANSFERASE 3"/>
    <property type="match status" value="1"/>
</dbReference>
<gene>
    <name evidence="12" type="ORF">PF008_g2603</name>
</gene>
<keyword evidence="6 11" id="KW-0812">Transmembrane</keyword>
<dbReference type="CDD" id="cd16023">
    <property type="entry name" value="GPI_EPT_3"/>
    <property type="match status" value="1"/>
</dbReference>
<dbReference type="Pfam" id="PF01663">
    <property type="entry name" value="Phosphodiest"/>
    <property type="match status" value="1"/>
</dbReference>